<organism evidence="1 2">
    <name type="scientific">Ganoderma sinense ZZ0214-1</name>
    <dbReference type="NCBI Taxonomy" id="1077348"/>
    <lineage>
        <taxon>Eukaryota</taxon>
        <taxon>Fungi</taxon>
        <taxon>Dikarya</taxon>
        <taxon>Basidiomycota</taxon>
        <taxon>Agaricomycotina</taxon>
        <taxon>Agaricomycetes</taxon>
        <taxon>Polyporales</taxon>
        <taxon>Polyporaceae</taxon>
        <taxon>Ganoderma</taxon>
    </lineage>
</organism>
<gene>
    <name evidence="1" type="ORF">GSI_03010</name>
</gene>
<proteinExistence type="predicted"/>
<protein>
    <submittedName>
        <fullName evidence="1">Uncharacterized protein</fullName>
    </submittedName>
</protein>
<name>A0A2G8SN89_9APHY</name>
<comment type="caution">
    <text evidence="1">The sequence shown here is derived from an EMBL/GenBank/DDBJ whole genome shotgun (WGS) entry which is preliminary data.</text>
</comment>
<evidence type="ECO:0000313" key="2">
    <source>
        <dbReference type="Proteomes" id="UP000230002"/>
    </source>
</evidence>
<dbReference type="Proteomes" id="UP000230002">
    <property type="component" value="Unassembled WGS sequence"/>
</dbReference>
<dbReference type="EMBL" id="AYKW01000004">
    <property type="protein sequence ID" value="PIL35220.1"/>
    <property type="molecule type" value="Genomic_DNA"/>
</dbReference>
<keyword evidence="2" id="KW-1185">Reference proteome</keyword>
<accession>A0A2G8SN89</accession>
<sequence>MVQLVHRPAYYYHWTQHRNLVVRVTFTQDPNHNKQLLATIKQKYGFCRLYWMRHLHFHTLVFDANDEVEEAPHFKKQSQLGHG</sequence>
<evidence type="ECO:0000313" key="1">
    <source>
        <dbReference type="EMBL" id="PIL35220.1"/>
    </source>
</evidence>
<reference evidence="1 2" key="1">
    <citation type="journal article" date="2015" name="Sci. Rep.">
        <title>Chromosome-level genome map provides insights into diverse defense mechanisms in the medicinal fungus Ganoderma sinense.</title>
        <authorList>
            <person name="Zhu Y."/>
            <person name="Xu J."/>
            <person name="Sun C."/>
            <person name="Zhou S."/>
            <person name="Xu H."/>
            <person name="Nelson D.R."/>
            <person name="Qian J."/>
            <person name="Song J."/>
            <person name="Luo H."/>
            <person name="Xiang L."/>
            <person name="Li Y."/>
            <person name="Xu Z."/>
            <person name="Ji A."/>
            <person name="Wang L."/>
            <person name="Lu S."/>
            <person name="Hayward A."/>
            <person name="Sun W."/>
            <person name="Li X."/>
            <person name="Schwartz D.C."/>
            <person name="Wang Y."/>
            <person name="Chen S."/>
        </authorList>
    </citation>
    <scope>NUCLEOTIDE SEQUENCE [LARGE SCALE GENOMIC DNA]</scope>
    <source>
        <strain evidence="1 2">ZZ0214-1</strain>
    </source>
</reference>
<dbReference type="AlphaFoldDB" id="A0A2G8SN89"/>